<evidence type="ECO:0000313" key="2">
    <source>
        <dbReference type="EMBL" id="KAG2183877.1"/>
    </source>
</evidence>
<reference evidence="2" key="1">
    <citation type="submission" date="2020-12" db="EMBL/GenBank/DDBJ databases">
        <title>Metabolic potential, ecology and presence of endohyphal bacteria is reflected in genomic diversity of Mucoromycotina.</title>
        <authorList>
            <person name="Muszewska A."/>
            <person name="Okrasinska A."/>
            <person name="Steczkiewicz K."/>
            <person name="Drgas O."/>
            <person name="Orlowska M."/>
            <person name="Perlinska-Lenart U."/>
            <person name="Aleksandrzak-Piekarczyk T."/>
            <person name="Szatraj K."/>
            <person name="Zielenkiewicz U."/>
            <person name="Pilsyk S."/>
            <person name="Malc E."/>
            <person name="Mieczkowski P."/>
            <person name="Kruszewska J.S."/>
            <person name="Biernat P."/>
            <person name="Pawlowska J."/>
        </authorList>
    </citation>
    <scope>NUCLEOTIDE SEQUENCE</scope>
    <source>
        <strain evidence="2">WA0000051536</strain>
    </source>
</reference>
<name>A0A8H7UJD0_9FUNG</name>
<dbReference type="AlphaFoldDB" id="A0A8H7UJD0"/>
<dbReference type="EMBL" id="JAEPRA010000006">
    <property type="protein sequence ID" value="KAG2183877.1"/>
    <property type="molecule type" value="Genomic_DNA"/>
</dbReference>
<evidence type="ECO:0000313" key="3">
    <source>
        <dbReference type="Proteomes" id="UP000612746"/>
    </source>
</evidence>
<protein>
    <submittedName>
        <fullName evidence="2">Uncharacterized protein</fullName>
    </submittedName>
</protein>
<gene>
    <name evidence="2" type="ORF">INT44_008888</name>
</gene>
<organism evidence="2 3">
    <name type="scientific">Umbelopsis vinacea</name>
    <dbReference type="NCBI Taxonomy" id="44442"/>
    <lineage>
        <taxon>Eukaryota</taxon>
        <taxon>Fungi</taxon>
        <taxon>Fungi incertae sedis</taxon>
        <taxon>Mucoromycota</taxon>
        <taxon>Mucoromycotina</taxon>
        <taxon>Umbelopsidomycetes</taxon>
        <taxon>Umbelopsidales</taxon>
        <taxon>Umbelopsidaceae</taxon>
        <taxon>Umbelopsis</taxon>
    </lineage>
</organism>
<dbReference type="Proteomes" id="UP000612746">
    <property type="component" value="Unassembled WGS sequence"/>
</dbReference>
<proteinExistence type="predicted"/>
<evidence type="ECO:0000256" key="1">
    <source>
        <dbReference type="SAM" id="MobiDB-lite"/>
    </source>
</evidence>
<comment type="caution">
    <text evidence="2">The sequence shown here is derived from an EMBL/GenBank/DDBJ whole genome shotgun (WGS) entry which is preliminary data.</text>
</comment>
<feature type="compositionally biased region" description="Low complexity" evidence="1">
    <location>
        <begin position="11"/>
        <end position="24"/>
    </location>
</feature>
<accession>A0A8H7UJD0</accession>
<keyword evidence="3" id="KW-1185">Reference proteome</keyword>
<sequence>MVLKFANPDEYSYSDADSYSKGSDNQSVQNHRTSKGKRLVNTYIPADDLADLILHRHRAMDILPHEVCKLQRLDPQSVQAELEHGDLRRR</sequence>
<feature type="region of interest" description="Disordered" evidence="1">
    <location>
        <begin position="1"/>
        <end position="36"/>
    </location>
</feature>